<evidence type="ECO:0000313" key="3">
    <source>
        <dbReference type="Proteomes" id="UP000692954"/>
    </source>
</evidence>
<reference evidence="2" key="1">
    <citation type="submission" date="2021-01" db="EMBL/GenBank/DDBJ databases">
        <authorList>
            <consortium name="Genoscope - CEA"/>
            <person name="William W."/>
        </authorList>
    </citation>
    <scope>NUCLEOTIDE SEQUENCE</scope>
</reference>
<proteinExistence type="predicted"/>
<name>A0A8S1QYD4_9CILI</name>
<protein>
    <recommendedName>
        <fullName evidence="4">Phosphoglycerate mutase</fullName>
    </recommendedName>
</protein>
<organism evidence="2 3">
    <name type="scientific">Paramecium sonneborni</name>
    <dbReference type="NCBI Taxonomy" id="65129"/>
    <lineage>
        <taxon>Eukaryota</taxon>
        <taxon>Sar</taxon>
        <taxon>Alveolata</taxon>
        <taxon>Ciliophora</taxon>
        <taxon>Intramacronucleata</taxon>
        <taxon>Oligohymenophorea</taxon>
        <taxon>Peniculida</taxon>
        <taxon>Parameciidae</taxon>
        <taxon>Paramecium</taxon>
    </lineage>
</organism>
<dbReference type="PANTHER" id="PTHR16469:SF27">
    <property type="entry name" value="UBIQUITIN-ASSOCIATED AND SH3 DOMAIN-CONTAINING BA-RELATED"/>
    <property type="match status" value="1"/>
</dbReference>
<gene>
    <name evidence="2" type="ORF">PSON_ATCC_30995.1.T1280043</name>
</gene>
<dbReference type="CDD" id="cd07040">
    <property type="entry name" value="HP"/>
    <property type="match status" value="1"/>
</dbReference>
<dbReference type="InterPro" id="IPR013078">
    <property type="entry name" value="His_Pase_superF_clade-1"/>
</dbReference>
<dbReference type="EMBL" id="CAJJDN010000128">
    <property type="protein sequence ID" value="CAD8120791.1"/>
    <property type="molecule type" value="Genomic_DNA"/>
</dbReference>
<comment type="caution">
    <text evidence="2">The sequence shown here is derived from an EMBL/GenBank/DDBJ whole genome shotgun (WGS) entry which is preliminary data.</text>
</comment>
<dbReference type="SMART" id="SM00855">
    <property type="entry name" value="PGAM"/>
    <property type="match status" value="1"/>
</dbReference>
<keyword evidence="3" id="KW-1185">Reference proteome</keyword>
<evidence type="ECO:0000313" key="2">
    <source>
        <dbReference type="EMBL" id="CAD8120791.1"/>
    </source>
</evidence>
<evidence type="ECO:0008006" key="4">
    <source>
        <dbReference type="Google" id="ProtNLM"/>
    </source>
</evidence>
<dbReference type="InterPro" id="IPR051710">
    <property type="entry name" value="Phosphatase_SH3-domain"/>
</dbReference>
<evidence type="ECO:0000256" key="1">
    <source>
        <dbReference type="PIRSR" id="PIRSR613078-2"/>
    </source>
</evidence>
<sequence>MIILVRHGERADICEIEKKKIINPHDPHLTPKGCEQAQQAGKQILQEIEMYRQITIQSSPFLRCIMTAKNIAHQIKKEEISLITEICETLYPHFFSSNPLPELLINNNPTLNELSGITLIDQQQQKDDIYPETLENVTNRILTYVQYMLEKIEDDQCVILVTHQRPLKIILELFNQKTDDVGYCKVISLRKGESTQLDQSKLTVY</sequence>
<dbReference type="Pfam" id="PF00300">
    <property type="entry name" value="His_Phos_1"/>
    <property type="match status" value="1"/>
</dbReference>
<dbReference type="PANTHER" id="PTHR16469">
    <property type="entry name" value="UBIQUITIN-ASSOCIATED AND SH3 DOMAIN-CONTAINING BA-RELATED"/>
    <property type="match status" value="1"/>
</dbReference>
<feature type="binding site" evidence="1">
    <location>
        <position position="63"/>
    </location>
    <ligand>
        <name>substrate</name>
    </ligand>
</feature>
<dbReference type="OrthoDB" id="283128at2759"/>
<accession>A0A8S1QYD4</accession>
<dbReference type="Proteomes" id="UP000692954">
    <property type="component" value="Unassembled WGS sequence"/>
</dbReference>
<dbReference type="AlphaFoldDB" id="A0A8S1QYD4"/>